<organism evidence="1 2">
    <name type="scientific">Marinibaculum pumilum</name>
    <dbReference type="NCBI Taxonomy" id="1766165"/>
    <lineage>
        <taxon>Bacteria</taxon>
        <taxon>Pseudomonadati</taxon>
        <taxon>Pseudomonadota</taxon>
        <taxon>Alphaproteobacteria</taxon>
        <taxon>Rhodospirillales</taxon>
        <taxon>Rhodospirillaceae</taxon>
        <taxon>Marinibaculum</taxon>
    </lineage>
</organism>
<dbReference type="EMBL" id="JBHRTR010000050">
    <property type="protein sequence ID" value="MFC3230892.1"/>
    <property type="molecule type" value="Genomic_DNA"/>
</dbReference>
<dbReference type="InterPro" id="IPR027417">
    <property type="entry name" value="P-loop_NTPase"/>
</dbReference>
<proteinExistence type="predicted"/>
<dbReference type="Gene3D" id="3.40.50.300">
    <property type="entry name" value="P-loop containing nucleotide triphosphate hydrolases"/>
    <property type="match status" value="1"/>
</dbReference>
<evidence type="ECO:0000313" key="2">
    <source>
        <dbReference type="Proteomes" id="UP001595528"/>
    </source>
</evidence>
<name>A0ABV7L8D9_9PROT</name>
<keyword evidence="2" id="KW-1185">Reference proteome</keyword>
<reference evidence="2" key="1">
    <citation type="journal article" date="2019" name="Int. J. Syst. Evol. Microbiol.">
        <title>The Global Catalogue of Microorganisms (GCM) 10K type strain sequencing project: providing services to taxonomists for standard genome sequencing and annotation.</title>
        <authorList>
            <consortium name="The Broad Institute Genomics Platform"/>
            <consortium name="The Broad Institute Genome Sequencing Center for Infectious Disease"/>
            <person name="Wu L."/>
            <person name="Ma J."/>
        </authorList>
    </citation>
    <scope>NUCLEOTIDE SEQUENCE [LARGE SCALE GENOMIC DNA]</scope>
    <source>
        <strain evidence="2">KCTC 42964</strain>
    </source>
</reference>
<comment type="caution">
    <text evidence="1">The sequence shown here is derived from an EMBL/GenBank/DDBJ whole genome shotgun (WGS) entry which is preliminary data.</text>
</comment>
<dbReference type="RefSeq" id="WP_379906355.1">
    <property type="nucleotide sequence ID" value="NZ_JBHRTR010000050.1"/>
</dbReference>
<dbReference type="Proteomes" id="UP001595528">
    <property type="component" value="Unassembled WGS sequence"/>
</dbReference>
<evidence type="ECO:0008006" key="3">
    <source>
        <dbReference type="Google" id="ProtNLM"/>
    </source>
</evidence>
<sequence length="297" mass="29841">MTGLCLAAPDGGPPVLLQAAAGTGPVLAHLRMVAAGWPEAQAGPEAVAAGAILSEGAGYWRLDSPALEDGTALFDNALAAANAAAGVMVSALLQQRPDWLCLHAAAIRPAGGGEAWLFPGAHKAGKSLFAAVAAAGGASLLSDDRAVLDLSGAGPAGALIALGIQPKLRLPLPADLPAPLAAFIAGRLGPQEGEMHFLALPAGTGGGMLMPFGARARLARIWFLNRDPDAAAPAIAGLRQAEAAARLIPYIYAPGRDAAGRIAAAARLAGAIPVQELRYRDSWDAVAMLNAPPPGIV</sequence>
<accession>A0ABV7L8D9</accession>
<gene>
    <name evidence="1" type="ORF">ACFOGJ_26845</name>
</gene>
<evidence type="ECO:0000313" key="1">
    <source>
        <dbReference type="EMBL" id="MFC3230892.1"/>
    </source>
</evidence>
<protein>
    <recommendedName>
        <fullName evidence="3">HprK-related kinase A</fullName>
    </recommendedName>
</protein>